<proteinExistence type="predicted"/>
<comment type="subcellular location">
    <subcellularLocation>
        <location evidence="1">Cell inner membrane</location>
        <topology evidence="1">Single-pass membrane protein</topology>
    </subcellularLocation>
</comment>
<dbReference type="GO" id="GO:0015627">
    <property type="term" value="C:type II protein secretion system complex"/>
    <property type="evidence" value="ECO:0007669"/>
    <property type="project" value="InterPro"/>
</dbReference>
<keyword evidence="5" id="KW-0812">Transmembrane</keyword>
<dbReference type="InterPro" id="IPR013545">
    <property type="entry name" value="T2SS_protein-GspG_C"/>
</dbReference>
<dbReference type="AlphaFoldDB" id="A0A5E4PIS7"/>
<keyword evidence="6" id="KW-1133">Transmembrane helix</keyword>
<sequence length="137" mass="15327">MLKMRGLGLVWFILIVVVLAVAAVFVAPHILGSSQKEEIKKVRTDFSSLYDALEQYRLDNGAYPTTAQGLQALIIEPTTSPVPRYWKQGGYMNALPMDPWDQPYQYSNNLDVIRVYSYGPGGEKGGTEIDITNIDKQ</sequence>
<dbReference type="GO" id="GO:0005886">
    <property type="term" value="C:plasma membrane"/>
    <property type="evidence" value="ECO:0007669"/>
    <property type="project" value="UniProtKB-SubCell"/>
</dbReference>
<keyword evidence="10" id="KW-1185">Reference proteome</keyword>
<feature type="domain" description="Type II secretion system protein GspG C-terminal" evidence="8">
    <location>
        <begin position="30"/>
        <end position="133"/>
    </location>
</feature>
<dbReference type="Pfam" id="PF08334">
    <property type="entry name" value="T2SSG"/>
    <property type="match status" value="1"/>
</dbReference>
<keyword evidence="4" id="KW-0997">Cell inner membrane</keyword>
<organism evidence="9 10">
    <name type="scientific">Aquicella siphonis</name>
    <dbReference type="NCBI Taxonomy" id="254247"/>
    <lineage>
        <taxon>Bacteria</taxon>
        <taxon>Pseudomonadati</taxon>
        <taxon>Pseudomonadota</taxon>
        <taxon>Gammaproteobacteria</taxon>
        <taxon>Legionellales</taxon>
        <taxon>Coxiellaceae</taxon>
        <taxon>Aquicella</taxon>
    </lineage>
</organism>
<keyword evidence="2" id="KW-1003">Cell membrane</keyword>
<evidence type="ECO:0000313" key="10">
    <source>
        <dbReference type="Proteomes" id="UP000324194"/>
    </source>
</evidence>
<dbReference type="EMBL" id="LR699119">
    <property type="protein sequence ID" value="VVC76282.1"/>
    <property type="molecule type" value="Genomic_DNA"/>
</dbReference>
<dbReference type="PRINTS" id="PR00813">
    <property type="entry name" value="BCTERIALGSPG"/>
</dbReference>
<accession>A0A5E4PIS7</accession>
<evidence type="ECO:0000256" key="3">
    <source>
        <dbReference type="ARBA" id="ARBA00022481"/>
    </source>
</evidence>
<evidence type="ECO:0000256" key="2">
    <source>
        <dbReference type="ARBA" id="ARBA00022475"/>
    </source>
</evidence>
<dbReference type="Proteomes" id="UP000324194">
    <property type="component" value="Chromosome 1"/>
</dbReference>
<dbReference type="KEGG" id="asip:AQUSIP_15910"/>
<evidence type="ECO:0000256" key="7">
    <source>
        <dbReference type="ARBA" id="ARBA00023136"/>
    </source>
</evidence>
<dbReference type="SUPFAM" id="SSF54523">
    <property type="entry name" value="Pili subunits"/>
    <property type="match status" value="1"/>
</dbReference>
<dbReference type="RefSeq" id="WP_172622782.1">
    <property type="nucleotide sequence ID" value="NZ_LR699119.1"/>
</dbReference>
<gene>
    <name evidence="9" type="primary">epsG</name>
    <name evidence="9" type="ORF">AQUSIP_15910</name>
</gene>
<name>A0A5E4PIS7_9COXI</name>
<evidence type="ECO:0000256" key="6">
    <source>
        <dbReference type="ARBA" id="ARBA00022989"/>
    </source>
</evidence>
<dbReference type="InterPro" id="IPR010054">
    <property type="entry name" value="Type2_sec_GspG"/>
</dbReference>
<evidence type="ECO:0000256" key="4">
    <source>
        <dbReference type="ARBA" id="ARBA00022519"/>
    </source>
</evidence>
<dbReference type="Gene3D" id="3.30.700.10">
    <property type="entry name" value="Glycoprotein, Type 4 Pilin"/>
    <property type="match status" value="1"/>
</dbReference>
<dbReference type="InterPro" id="IPR000983">
    <property type="entry name" value="Bac_GSPG_pilin"/>
</dbReference>
<protein>
    <submittedName>
        <fullName evidence="9">Type II secretion system protein G</fullName>
    </submittedName>
</protein>
<dbReference type="NCBIfam" id="TIGR01710">
    <property type="entry name" value="typeII_sec_gspG"/>
    <property type="match status" value="1"/>
</dbReference>
<evidence type="ECO:0000313" key="9">
    <source>
        <dbReference type="EMBL" id="VVC76282.1"/>
    </source>
</evidence>
<evidence type="ECO:0000256" key="1">
    <source>
        <dbReference type="ARBA" id="ARBA00004377"/>
    </source>
</evidence>
<evidence type="ECO:0000259" key="8">
    <source>
        <dbReference type="Pfam" id="PF08334"/>
    </source>
</evidence>
<reference evidence="9 10" key="1">
    <citation type="submission" date="2019-08" db="EMBL/GenBank/DDBJ databases">
        <authorList>
            <person name="Guy L."/>
        </authorList>
    </citation>
    <scope>NUCLEOTIDE SEQUENCE [LARGE SCALE GENOMIC DNA]</scope>
    <source>
        <strain evidence="9 10">SGT-108</strain>
    </source>
</reference>
<keyword evidence="3" id="KW-0488">Methylation</keyword>
<dbReference type="GO" id="GO:0015628">
    <property type="term" value="P:protein secretion by the type II secretion system"/>
    <property type="evidence" value="ECO:0007669"/>
    <property type="project" value="InterPro"/>
</dbReference>
<evidence type="ECO:0000256" key="5">
    <source>
        <dbReference type="ARBA" id="ARBA00022692"/>
    </source>
</evidence>
<keyword evidence="7" id="KW-0472">Membrane</keyword>
<dbReference type="InterPro" id="IPR045584">
    <property type="entry name" value="Pilin-like"/>
</dbReference>